<dbReference type="PANTHER" id="PTHR36251:SF2">
    <property type="entry name" value="GIFSY-2 PROPHAGE HOST SPECIFICITY PROTEIN J, PHAGE LAMBDA"/>
    <property type="match status" value="1"/>
</dbReference>
<proteinExistence type="predicted"/>
<dbReference type="PANTHER" id="PTHR36251">
    <property type="entry name" value="FELS-1 PROPHAGE HOST SPECIFICITY PROTEIN-RELATED"/>
    <property type="match status" value="1"/>
</dbReference>
<dbReference type="STRING" id="311180.SAMN04488050_102126"/>
<organism evidence="2 3">
    <name type="scientific">Alloyangia pacifica</name>
    <dbReference type="NCBI Taxonomy" id="311180"/>
    <lineage>
        <taxon>Bacteria</taxon>
        <taxon>Pseudomonadati</taxon>
        <taxon>Pseudomonadota</taxon>
        <taxon>Alphaproteobacteria</taxon>
        <taxon>Rhodobacterales</taxon>
        <taxon>Roseobacteraceae</taxon>
        <taxon>Alloyangia</taxon>
    </lineage>
</organism>
<evidence type="ECO:0000259" key="1">
    <source>
        <dbReference type="Pfam" id="PF24801"/>
    </source>
</evidence>
<dbReference type="Proteomes" id="UP000199392">
    <property type="component" value="Unassembled WGS sequence"/>
</dbReference>
<reference evidence="3" key="1">
    <citation type="submission" date="2016-10" db="EMBL/GenBank/DDBJ databases">
        <authorList>
            <person name="Varghese N."/>
            <person name="Submissions S."/>
        </authorList>
    </citation>
    <scope>NUCLEOTIDE SEQUENCE [LARGE SCALE GENOMIC DNA]</scope>
    <source>
        <strain evidence="3">DSM 26894</strain>
    </source>
</reference>
<evidence type="ECO:0000313" key="3">
    <source>
        <dbReference type="Proteomes" id="UP000199392"/>
    </source>
</evidence>
<sequence>MIEDPLLPGASVHQYPVGTSLAWAMDDLARAYGMDVELIEVFDSEAHLARETWEATYPAAGVALYLKAVPGIEGAIAIFASVAGSWVSGLTFLGGGLLAQAVGLAVTFGIQAIANSFMSPDQPEIGNSSGPQRYSLSGAQNRLVQWGAIPIVMGRMRVTPPYGAVPYTEVRGVDQYLRMVFLWGRGPVRLSDIRIGNTPISSFQGVEIEHDLNGYSGLGLYPSDAAQQSLNVNCTHQWVTRTTEPDTDEFGVTITFPSGIYEITDEGAQGDLSFNVTAQYRKAGTAAWTTFYYISGEWERTDLVRLAANARPGARAQYEVRVLVNMAPGDKGRSDDGVLTALRSFRHEAPVNAPGIAKTALVIKASDQLNGAIDELNAIVERQIPIWNGVDWSQRGFSANPAALYRDVLTGPSNARPVTAANVADHNLGEWYEHCAALGLTYENYLDRQSVSAVLGAIATAGFASPTMYDDKFGVVIDRARDTVVQAITPRNSWGFAGQINAPEELQALRVQFRNRSKDYADDEVIVYAEGYSAANATLYEVVNPEGISTAAQGQLMGRFLLLSRILRAEPYQVSMDFEHLLARRGDLVAFSHDAALVGDVAGRIKAVDGTTLTVDEPVTFEAGIAYNVRVRTRDAQMLLLTAAGTGTTAQFEVSNAAGLNPGDLFMFGQVGSESRLCVISDIERGDDLQANIALLPYVPELYEAIDQGVHESNLSEPVGFSKVGPVQPRIVGVVSDERALPRSATGDVQPAILVYFDPGFAPAGNARVTRTQYMLVSWRETGADEWRSEIVSALAGEVRISGVTARRSYDIQLVAQDAEFRTSEAALVSGHVVTGLAAPPPAVATFRTSANGSQVYLEWTYPAIVGDVVGYEIRYHPDQGVTDWRIMSRVADNVPRAARSIMAPSTVGSYAIKPFDALGIRSVEALYLSSAISDPALTNVIAVLSDAPDFAGVRDGVTFLDGGLQLDGSAVMADWATLDEVENLLRPYGNDTPLNPVGTYTLSEPFDLTGVYTVHADFDIRIEVASYRALVSDWANLSDLADLTGGVTGDEYSVEVQMRYSREDVASGFTWSEWQTFRPGEITARHLDFRAVLETTDPAVSPSIEALTVSIDVPDRVARGDEITSGAGAKPITFSPAFTATPSITVTAQDMQAGDYQEITGKSREGFTVTFRNQAGTAVSRTFDWQAIGYGRELGT</sequence>
<dbReference type="InterPro" id="IPR036116">
    <property type="entry name" value="FN3_sf"/>
</dbReference>
<dbReference type="Pfam" id="PF24801">
    <property type="entry name" value="FNIII-A_GpJ"/>
    <property type="match status" value="1"/>
</dbReference>
<gene>
    <name evidence="2" type="ORF">SAMN04488050_102126</name>
</gene>
<feature type="domain" description="Tip attachment protein J HDII-ins2" evidence="1">
    <location>
        <begin position="227"/>
        <end position="345"/>
    </location>
</feature>
<dbReference type="AlphaFoldDB" id="A0A1I6QK47"/>
<dbReference type="EMBL" id="FOZW01000002">
    <property type="protein sequence ID" value="SFS52819.1"/>
    <property type="molecule type" value="Genomic_DNA"/>
</dbReference>
<dbReference type="InterPro" id="IPR053171">
    <property type="entry name" value="Viral_Tip_Attach_Protein"/>
</dbReference>
<accession>A0A1I6QK47</accession>
<dbReference type="SUPFAM" id="SSF49265">
    <property type="entry name" value="Fibronectin type III"/>
    <property type="match status" value="1"/>
</dbReference>
<name>A0A1I6QK47_9RHOB</name>
<dbReference type="InterPro" id="IPR055385">
    <property type="entry name" value="GpJ_HDII-ins2"/>
</dbReference>
<protein>
    <submittedName>
        <fullName evidence="2">Phage-related protein, tail component</fullName>
    </submittedName>
</protein>
<keyword evidence="3" id="KW-1185">Reference proteome</keyword>
<evidence type="ECO:0000313" key="2">
    <source>
        <dbReference type="EMBL" id="SFS52819.1"/>
    </source>
</evidence>